<feature type="compositionally biased region" description="Polar residues" evidence="3">
    <location>
        <begin position="165"/>
        <end position="179"/>
    </location>
</feature>
<dbReference type="Proteomes" id="UP000824540">
    <property type="component" value="Unassembled WGS sequence"/>
</dbReference>
<proteinExistence type="inferred from homology"/>
<organism evidence="4 5">
    <name type="scientific">Albula glossodonta</name>
    <name type="common">roundjaw bonefish</name>
    <dbReference type="NCBI Taxonomy" id="121402"/>
    <lineage>
        <taxon>Eukaryota</taxon>
        <taxon>Metazoa</taxon>
        <taxon>Chordata</taxon>
        <taxon>Craniata</taxon>
        <taxon>Vertebrata</taxon>
        <taxon>Euteleostomi</taxon>
        <taxon>Actinopterygii</taxon>
        <taxon>Neopterygii</taxon>
        <taxon>Teleostei</taxon>
        <taxon>Albuliformes</taxon>
        <taxon>Albulidae</taxon>
        <taxon>Albula</taxon>
    </lineage>
</organism>
<accession>A0A8T2N7V9</accession>
<comment type="caution">
    <text evidence="4">The sequence shown here is derived from an EMBL/GenBank/DDBJ whole genome shotgun (WGS) entry which is preliminary data.</text>
</comment>
<dbReference type="OrthoDB" id="2150121at2759"/>
<name>A0A8T2N7V9_9TELE</name>
<dbReference type="AlphaFoldDB" id="A0A8T2N7V9"/>
<feature type="region of interest" description="Disordered" evidence="3">
    <location>
        <begin position="411"/>
        <end position="471"/>
    </location>
</feature>
<feature type="compositionally biased region" description="Basic and acidic residues" evidence="3">
    <location>
        <begin position="434"/>
        <end position="463"/>
    </location>
</feature>
<keyword evidence="5" id="KW-1185">Reference proteome</keyword>
<dbReference type="GO" id="GO:0044782">
    <property type="term" value="P:cilium organization"/>
    <property type="evidence" value="ECO:0007669"/>
    <property type="project" value="TreeGrafter"/>
</dbReference>
<dbReference type="InterPro" id="IPR051655">
    <property type="entry name" value="FAM161"/>
</dbReference>
<feature type="compositionally biased region" description="Basic and acidic residues" evidence="3">
    <location>
        <begin position="206"/>
        <end position="220"/>
    </location>
</feature>
<protein>
    <recommendedName>
        <fullName evidence="6">Protein FAM161B</fullName>
    </recommendedName>
</protein>
<evidence type="ECO:0000256" key="2">
    <source>
        <dbReference type="ARBA" id="ARBA00023054"/>
    </source>
</evidence>
<dbReference type="Pfam" id="PF10595">
    <property type="entry name" value="FAM161A_B"/>
    <property type="match status" value="1"/>
</dbReference>
<comment type="similarity">
    <text evidence="1">Belongs to the FAM161 family.</text>
</comment>
<dbReference type="InterPro" id="IPR019579">
    <property type="entry name" value="FAM161A/B"/>
</dbReference>
<dbReference type="GO" id="GO:0005856">
    <property type="term" value="C:cytoskeleton"/>
    <property type="evidence" value="ECO:0007669"/>
    <property type="project" value="UniProtKB-ARBA"/>
</dbReference>
<feature type="region of interest" description="Disordered" evidence="3">
    <location>
        <begin position="154"/>
        <end position="179"/>
    </location>
</feature>
<dbReference type="PANTHER" id="PTHR21501">
    <property type="entry name" value="PROTEIN FAM-161"/>
    <property type="match status" value="1"/>
</dbReference>
<evidence type="ECO:0000256" key="1">
    <source>
        <dbReference type="ARBA" id="ARBA00006663"/>
    </source>
</evidence>
<feature type="region of interest" description="Disordered" evidence="3">
    <location>
        <begin position="201"/>
        <end position="221"/>
    </location>
</feature>
<evidence type="ECO:0000313" key="4">
    <source>
        <dbReference type="EMBL" id="KAG9336445.1"/>
    </source>
</evidence>
<evidence type="ECO:0000256" key="3">
    <source>
        <dbReference type="SAM" id="MobiDB-lite"/>
    </source>
</evidence>
<sequence length="471" mass="53862">MRMLSAEELCSTAYKGFPTKETSDSGEGDTVCELKERTMDDLLAFLQQEKVSPAETELLFQHRLQTLNEGHRQQLQKTERLHQQDLEKRMLHNSLLSAGNEMSASIDMHLEDFFGPTTKSKIDIKPCLQVSRCEGPKRSQSLSDLSSVTTAASQAYSQPRGFKRPTSTSAPWASGTTVPQPFNMTLRGTQKKLQLLQNKVTQDAGRVMESKKEKEEAERQKHFRATPVPGHIYLSLYNDITEAREQARKTGLEQRRDFLLSMQKPFSFMEREDKKKEEIKQQLGNLDLLPNTTKSVKVRTPIPIAVKDPRVSELLKVEEELDRKVRIQMRAQDMLRNSIAPIETQVHREDLERRCAQRTKKEALSFLEEKPTFQPRTSTLVPDFDKLYRVFQKEVLKRAVNKEVTKCQPFQLRTSALPPRQSKKSSDSSQKVNGGKDKQRARECTMDAKTHDEISGNEEHCDFTGKGYGST</sequence>
<evidence type="ECO:0008006" key="6">
    <source>
        <dbReference type="Google" id="ProtNLM"/>
    </source>
</evidence>
<dbReference type="PANTHER" id="PTHR21501:SF4">
    <property type="entry name" value="PROTEIN FAM161B"/>
    <property type="match status" value="1"/>
</dbReference>
<dbReference type="EMBL" id="JAFBMS010000102">
    <property type="protein sequence ID" value="KAG9336445.1"/>
    <property type="molecule type" value="Genomic_DNA"/>
</dbReference>
<keyword evidence="2" id="KW-0175">Coiled coil</keyword>
<evidence type="ECO:0000313" key="5">
    <source>
        <dbReference type="Proteomes" id="UP000824540"/>
    </source>
</evidence>
<gene>
    <name evidence="4" type="ORF">JZ751_002792</name>
</gene>
<dbReference type="GO" id="GO:0005929">
    <property type="term" value="C:cilium"/>
    <property type="evidence" value="ECO:0007669"/>
    <property type="project" value="TreeGrafter"/>
</dbReference>
<reference evidence="4" key="1">
    <citation type="thesis" date="2021" institute="BYU ScholarsArchive" country="Provo, UT, USA">
        <title>Applications of and Algorithms for Genome Assembly and Genomic Analyses with an Emphasis on Marine Teleosts.</title>
        <authorList>
            <person name="Pickett B.D."/>
        </authorList>
    </citation>
    <scope>NUCLEOTIDE SEQUENCE</scope>
    <source>
        <strain evidence="4">HI-2016</strain>
    </source>
</reference>